<keyword evidence="4 6" id="KW-1133">Transmembrane helix</keyword>
<comment type="caution">
    <text evidence="8">The sequence shown here is derived from an EMBL/GenBank/DDBJ whole genome shotgun (WGS) entry which is preliminary data.</text>
</comment>
<evidence type="ECO:0000313" key="8">
    <source>
        <dbReference type="EMBL" id="MDH6213719.1"/>
    </source>
</evidence>
<keyword evidence="9" id="KW-1185">Reference proteome</keyword>
<dbReference type="InterPro" id="IPR000620">
    <property type="entry name" value="EamA_dom"/>
</dbReference>
<dbReference type="PANTHER" id="PTHR32322:SF2">
    <property type="entry name" value="EAMA DOMAIN-CONTAINING PROTEIN"/>
    <property type="match status" value="1"/>
</dbReference>
<dbReference type="PANTHER" id="PTHR32322">
    <property type="entry name" value="INNER MEMBRANE TRANSPORTER"/>
    <property type="match status" value="1"/>
</dbReference>
<feature type="domain" description="EamA" evidence="7">
    <location>
        <begin position="153"/>
        <end position="281"/>
    </location>
</feature>
<name>A0ABT6LED7_9ACTN</name>
<dbReference type="InterPro" id="IPR037185">
    <property type="entry name" value="EmrE-like"/>
</dbReference>
<evidence type="ECO:0000256" key="6">
    <source>
        <dbReference type="SAM" id="Phobius"/>
    </source>
</evidence>
<evidence type="ECO:0000256" key="5">
    <source>
        <dbReference type="ARBA" id="ARBA00023136"/>
    </source>
</evidence>
<dbReference type="SUPFAM" id="SSF103481">
    <property type="entry name" value="Multidrug resistance efflux transporter EmrE"/>
    <property type="match status" value="2"/>
</dbReference>
<feature type="transmembrane region" description="Helical" evidence="6">
    <location>
        <begin position="30"/>
        <end position="49"/>
    </location>
</feature>
<accession>A0ABT6LED7</accession>
<dbReference type="Proteomes" id="UP001160499">
    <property type="component" value="Unassembled WGS sequence"/>
</dbReference>
<feature type="transmembrane region" description="Helical" evidence="6">
    <location>
        <begin position="154"/>
        <end position="171"/>
    </location>
</feature>
<dbReference type="EMBL" id="JARXVH010000002">
    <property type="protein sequence ID" value="MDH6213719.1"/>
    <property type="molecule type" value="Genomic_DNA"/>
</dbReference>
<evidence type="ECO:0000256" key="4">
    <source>
        <dbReference type="ARBA" id="ARBA00022989"/>
    </source>
</evidence>
<reference evidence="8 9" key="1">
    <citation type="submission" date="2023-04" db="EMBL/GenBank/DDBJ databases">
        <title>Forest soil microbial communities from Buena Vista Peninsula, Colon Province, Panama.</title>
        <authorList>
            <person name="Bouskill N."/>
        </authorList>
    </citation>
    <scope>NUCLEOTIDE SEQUENCE [LARGE SCALE GENOMIC DNA]</scope>
    <source>
        <strain evidence="8 9">GGS1</strain>
    </source>
</reference>
<evidence type="ECO:0000256" key="1">
    <source>
        <dbReference type="ARBA" id="ARBA00004141"/>
    </source>
</evidence>
<keyword evidence="3 6" id="KW-0812">Transmembrane</keyword>
<keyword evidence="5 6" id="KW-0472">Membrane</keyword>
<feature type="transmembrane region" description="Helical" evidence="6">
    <location>
        <begin position="86"/>
        <end position="110"/>
    </location>
</feature>
<dbReference type="RefSeq" id="WP_280874779.1">
    <property type="nucleotide sequence ID" value="NZ_JARXVH010000002.1"/>
</dbReference>
<proteinExistence type="inferred from homology"/>
<feature type="transmembrane region" description="Helical" evidence="6">
    <location>
        <begin position="234"/>
        <end position="258"/>
    </location>
</feature>
<feature type="transmembrane region" description="Helical" evidence="6">
    <location>
        <begin position="61"/>
        <end position="79"/>
    </location>
</feature>
<protein>
    <submittedName>
        <fullName evidence="8">Drug/metabolite transporter (DMT)-like permease</fullName>
    </submittedName>
</protein>
<evidence type="ECO:0000256" key="3">
    <source>
        <dbReference type="ARBA" id="ARBA00022692"/>
    </source>
</evidence>
<evidence type="ECO:0000256" key="2">
    <source>
        <dbReference type="ARBA" id="ARBA00007362"/>
    </source>
</evidence>
<evidence type="ECO:0000313" key="9">
    <source>
        <dbReference type="Proteomes" id="UP001160499"/>
    </source>
</evidence>
<feature type="transmembrane region" description="Helical" evidence="6">
    <location>
        <begin position="208"/>
        <end position="228"/>
    </location>
</feature>
<organism evidence="8 9">
    <name type="scientific">Streptomyces pseudovenezuelae</name>
    <dbReference type="NCBI Taxonomy" id="67350"/>
    <lineage>
        <taxon>Bacteria</taxon>
        <taxon>Bacillati</taxon>
        <taxon>Actinomycetota</taxon>
        <taxon>Actinomycetes</taxon>
        <taxon>Kitasatosporales</taxon>
        <taxon>Streptomycetaceae</taxon>
        <taxon>Streptomyces</taxon>
        <taxon>Streptomyces aurantiacus group</taxon>
    </lineage>
</organism>
<comment type="subcellular location">
    <subcellularLocation>
        <location evidence="1">Membrane</location>
        <topology evidence="1">Multi-pass membrane protein</topology>
    </subcellularLocation>
</comment>
<feature type="transmembrane region" description="Helical" evidence="6">
    <location>
        <begin position="116"/>
        <end position="133"/>
    </location>
</feature>
<dbReference type="Gene3D" id="1.10.3730.20">
    <property type="match status" value="1"/>
</dbReference>
<dbReference type="Pfam" id="PF00892">
    <property type="entry name" value="EamA"/>
    <property type="match status" value="1"/>
</dbReference>
<gene>
    <name evidence="8" type="ORF">M2283_001002</name>
</gene>
<comment type="similarity">
    <text evidence="2">Belongs to the EamA transporter family.</text>
</comment>
<feature type="transmembrane region" description="Helical" evidence="6">
    <location>
        <begin position="6"/>
        <end position="23"/>
    </location>
</feature>
<evidence type="ECO:0000259" key="7">
    <source>
        <dbReference type="Pfam" id="PF00892"/>
    </source>
</evidence>
<feature type="transmembrane region" description="Helical" evidence="6">
    <location>
        <begin position="177"/>
        <end position="196"/>
    </location>
</feature>
<dbReference type="InterPro" id="IPR050638">
    <property type="entry name" value="AA-Vitamin_Transporters"/>
</dbReference>
<feature type="transmembrane region" description="Helical" evidence="6">
    <location>
        <begin position="265"/>
        <end position="282"/>
    </location>
</feature>
<sequence length="283" mass="28461">MGESLALLSALCFGITHFVNGLLSRRDQGMTVALHAQVGGTALALVLAPSLSGGSAALADYGWGVLSGVGTGVGVAFLYRAMSQGAMSVVVPVSDVGAVALPVLVGVILLGEHLSAPVWVGMAAVPPALWLVSQNTPGAGRERHGTLSEGVPSALVAGGGFGLQFLAMAQVDGDSGLWPVALSRVVSVVVIAAVLTPYGGGRWTMPTGAWATAVAAGMVGTAAIVLYLEATAHQLMAVATVLSSLYPAVPVVLALLLLGERLNRRQVLGLVCASLAIGLIALR</sequence>